<sequence>MFTWLPSDMPGIYPNIICLQLIVNPANKPVDQKRHNFTPERVAIIEAEIDKFLAANFIDEVAGATYQRLVTYWSKLLSVQTASRTSLRPFFKALKKGQKDKWDEEYKVAFQNLNTYLTSPPLLSKSVPSEHVHNSYHMKLNLDLLEGKRERAIVRVASYQQLKSYYDKMAKVRQFQLGDLVLKKTFITAQRQGLKKVKPNWEGPYMISQPGGR</sequence>
<evidence type="ECO:0008006" key="3">
    <source>
        <dbReference type="Google" id="ProtNLM"/>
    </source>
</evidence>
<comment type="caution">
    <text evidence="1">The sequence shown here is derived from an EMBL/GenBank/DDBJ whole genome shotgun (WGS) entry which is preliminary data.</text>
</comment>
<organism evidence="1 2">
    <name type="scientific">Prunus dulcis</name>
    <name type="common">Almond</name>
    <name type="synonym">Amygdalus dulcis</name>
    <dbReference type="NCBI Taxonomy" id="3755"/>
    <lineage>
        <taxon>Eukaryota</taxon>
        <taxon>Viridiplantae</taxon>
        <taxon>Streptophyta</taxon>
        <taxon>Embryophyta</taxon>
        <taxon>Tracheophyta</taxon>
        <taxon>Spermatophyta</taxon>
        <taxon>Magnoliopsida</taxon>
        <taxon>eudicotyledons</taxon>
        <taxon>Gunneridae</taxon>
        <taxon>Pentapetalae</taxon>
        <taxon>rosids</taxon>
        <taxon>fabids</taxon>
        <taxon>Rosales</taxon>
        <taxon>Rosaceae</taxon>
        <taxon>Amygdaloideae</taxon>
        <taxon>Amygdaleae</taxon>
        <taxon>Prunus</taxon>
    </lineage>
</organism>
<name>A0AAD4YJQ0_PRUDU</name>
<evidence type="ECO:0000313" key="2">
    <source>
        <dbReference type="Proteomes" id="UP001054821"/>
    </source>
</evidence>
<dbReference type="Proteomes" id="UP001054821">
    <property type="component" value="Unassembled WGS sequence"/>
</dbReference>
<keyword evidence="2" id="KW-1185">Reference proteome</keyword>
<dbReference type="InterPro" id="IPR043502">
    <property type="entry name" value="DNA/RNA_pol_sf"/>
</dbReference>
<dbReference type="SUPFAM" id="SSF56672">
    <property type="entry name" value="DNA/RNA polymerases"/>
    <property type="match status" value="1"/>
</dbReference>
<protein>
    <recommendedName>
        <fullName evidence="3">Transposable element protein</fullName>
    </recommendedName>
</protein>
<dbReference type="AlphaFoldDB" id="A0AAD4YJQ0"/>
<dbReference type="EMBL" id="JAJFAZ020000053">
    <property type="protein sequence ID" value="KAI5311259.1"/>
    <property type="molecule type" value="Genomic_DNA"/>
</dbReference>
<evidence type="ECO:0000313" key="1">
    <source>
        <dbReference type="EMBL" id="KAI5311259.1"/>
    </source>
</evidence>
<reference evidence="1 2" key="1">
    <citation type="journal article" date="2022" name="G3 (Bethesda)">
        <title>Whole-genome sequence and methylome profiling of the almond [Prunus dulcis (Mill.) D.A. Webb] cultivar 'Nonpareil'.</title>
        <authorList>
            <person name="D'Amico-Willman K.M."/>
            <person name="Ouma W.Z."/>
            <person name="Meulia T."/>
            <person name="Sideli G.M."/>
            <person name="Gradziel T.M."/>
            <person name="Fresnedo-Ramirez J."/>
        </authorList>
    </citation>
    <scope>NUCLEOTIDE SEQUENCE [LARGE SCALE GENOMIC DNA]</scope>
    <source>
        <strain evidence="1">Clone GOH B32 T37-40</strain>
    </source>
</reference>
<accession>A0AAD4YJQ0</accession>
<proteinExistence type="predicted"/>
<gene>
    <name evidence="1" type="ORF">L3X38_000367</name>
</gene>